<dbReference type="InterPro" id="IPR050587">
    <property type="entry name" value="GNT1/Glycosyltrans_8"/>
</dbReference>
<keyword evidence="1" id="KW-1185">Reference proteome</keyword>
<dbReference type="Gene3D" id="3.90.550.10">
    <property type="entry name" value="Spore Coat Polysaccharide Biosynthesis Protein SpsA, Chain A"/>
    <property type="match status" value="1"/>
</dbReference>
<sequence length="239" mass="27708">MRQFLISQVHHNIDHLFGELQLSAVAYHRRPKTFHSSVMVVEPTAAHNTFKKLQKLARNCEDSFDFSSCADQILNRHFKRWHKLPQTYCSEVSSSFTYVPEGGDANTLSPEIRVSWFSGNTWKPWMLAVCEKERKVLCMGGGQVIPHLEKWVAIYDKQVLPFLTHKTVIFLNEIPRPLPKWKKTVSVVEECSVATLEKIALEEEVTRMNATCEDKHPSNHRRPWSPTIMPMMFSGDDYY</sequence>
<dbReference type="RefSeq" id="XP_014662808.1">
    <property type="nucleotide sequence ID" value="XM_014807322.1"/>
</dbReference>
<dbReference type="SUPFAM" id="SSF53448">
    <property type="entry name" value="Nucleotide-diphospho-sugar transferases"/>
    <property type="match status" value="1"/>
</dbReference>
<evidence type="ECO:0000313" key="2">
    <source>
        <dbReference type="RefSeq" id="XP_014662808.1"/>
    </source>
</evidence>
<dbReference type="Proteomes" id="UP000695022">
    <property type="component" value="Unplaced"/>
</dbReference>
<gene>
    <name evidence="2" type="primary">LOC106805638</name>
</gene>
<accession>A0ABM1DS87</accession>
<name>A0ABM1DS87_PRICU</name>
<evidence type="ECO:0000313" key="1">
    <source>
        <dbReference type="Proteomes" id="UP000695022"/>
    </source>
</evidence>
<dbReference type="GeneID" id="106805638"/>
<proteinExistence type="predicted"/>
<reference evidence="2" key="1">
    <citation type="submission" date="2025-08" db="UniProtKB">
        <authorList>
            <consortium name="RefSeq"/>
        </authorList>
    </citation>
    <scope>IDENTIFICATION</scope>
</reference>
<dbReference type="PANTHER" id="PTHR11183">
    <property type="entry name" value="GLYCOGENIN SUBFAMILY MEMBER"/>
    <property type="match status" value="1"/>
</dbReference>
<dbReference type="InterPro" id="IPR029044">
    <property type="entry name" value="Nucleotide-diphossugar_trans"/>
</dbReference>
<protein>
    <submittedName>
        <fullName evidence="2">Uncharacterized protein LOC106805638 isoform X1</fullName>
    </submittedName>
</protein>
<organism evidence="1 2">
    <name type="scientific">Priapulus caudatus</name>
    <name type="common">Priapulid worm</name>
    <dbReference type="NCBI Taxonomy" id="37621"/>
    <lineage>
        <taxon>Eukaryota</taxon>
        <taxon>Metazoa</taxon>
        <taxon>Ecdysozoa</taxon>
        <taxon>Scalidophora</taxon>
        <taxon>Priapulida</taxon>
        <taxon>Priapulimorpha</taxon>
        <taxon>Priapulimorphida</taxon>
        <taxon>Priapulidae</taxon>
        <taxon>Priapulus</taxon>
    </lineage>
</organism>